<protein>
    <submittedName>
        <fullName evidence="1">Uncharacterized protein</fullName>
    </submittedName>
</protein>
<dbReference type="AlphaFoldDB" id="A0A1T4PS16"/>
<dbReference type="EMBL" id="FUXM01000013">
    <property type="protein sequence ID" value="SJZ94380.1"/>
    <property type="molecule type" value="Genomic_DNA"/>
</dbReference>
<dbReference type="RefSeq" id="WP_078665462.1">
    <property type="nucleotide sequence ID" value="NZ_FUXM01000013.1"/>
</dbReference>
<evidence type="ECO:0000313" key="1">
    <source>
        <dbReference type="EMBL" id="SJZ94380.1"/>
    </source>
</evidence>
<evidence type="ECO:0000313" key="2">
    <source>
        <dbReference type="Proteomes" id="UP000189933"/>
    </source>
</evidence>
<organism evidence="1 2">
    <name type="scientific">Carboxydocella sporoproducens DSM 16521</name>
    <dbReference type="NCBI Taxonomy" id="1121270"/>
    <lineage>
        <taxon>Bacteria</taxon>
        <taxon>Bacillati</taxon>
        <taxon>Bacillota</taxon>
        <taxon>Clostridia</taxon>
        <taxon>Eubacteriales</taxon>
        <taxon>Clostridiales Family XVI. Incertae Sedis</taxon>
        <taxon>Carboxydocella</taxon>
    </lineage>
</organism>
<accession>A0A1T4PS16</accession>
<gene>
    <name evidence="1" type="ORF">SAMN02745885_01391</name>
</gene>
<proteinExistence type="predicted"/>
<sequence length="73" mass="8172">MAKRKIIIPLSSGQPVASPARTSAVSRPETEWQVWLDKFLSILVIAEELLAVAEPVLSAWTEMKNQRRGGKKR</sequence>
<name>A0A1T4PS16_9FIRM</name>
<dbReference type="Proteomes" id="UP000189933">
    <property type="component" value="Unassembled WGS sequence"/>
</dbReference>
<reference evidence="2" key="1">
    <citation type="submission" date="2017-02" db="EMBL/GenBank/DDBJ databases">
        <authorList>
            <person name="Varghese N."/>
            <person name="Submissions S."/>
        </authorList>
    </citation>
    <scope>NUCLEOTIDE SEQUENCE [LARGE SCALE GENOMIC DNA]</scope>
    <source>
        <strain evidence="2">DSM 16521</strain>
    </source>
</reference>
<keyword evidence="2" id="KW-1185">Reference proteome</keyword>